<dbReference type="InterPro" id="IPR029063">
    <property type="entry name" value="SAM-dependent_MTases_sf"/>
</dbReference>
<sequence length="494" mass="52816">MANLFRKQAQNYAASRPSYPPELFRYIASKCPGRRLAWDVGTGSGQAAAALSSIIKSVVATDVSPEQLSHTPSQIPNIRFILTPPSLPLADLHRIVAPPASIDLITVAQALHWLDLPVFYAQARSMLVPGGVMAAWCYTGAVIGEGRSRADEIYRQIYAELAPYWAEERRLVEEGYVGVEFPFRPVEGEQGTGPVVGFAAEREMTAADFLEYVRSWSAYQTAREKGVELLTEEIVEELGRAWGDDAEAIRTVRFPISLRIGKALLFAGPPPKALLFAGPPPEALLFAGPPPEVLLFAGPPPEVLHFAGPPPEALLFAGPSPEALHFARPPPKALLFVGPPPKALLFAGPPPEALLFAGPPPKVLLFVGPPPEVLHFAGPPPEALLFAGPPPEALHFARPPPKALLFAGPPPEALLFAGPPPEVQHFAGPPPEVQHFAGPPPEALLFSGPPPDVLSPAGPPPEVRTFAEASPDVQSYIGTPTKVLLTSDIRLRSS</sequence>
<gene>
    <name evidence="2" type="ORF">IEQ34_011045</name>
</gene>
<dbReference type="PANTHER" id="PTHR45180">
    <property type="entry name" value="OS01G0307686 PROTEIN"/>
    <property type="match status" value="1"/>
</dbReference>
<proteinExistence type="predicted"/>
<evidence type="ECO:0000313" key="2">
    <source>
        <dbReference type="EMBL" id="KAH0460382.1"/>
    </source>
</evidence>
<dbReference type="InterPro" id="IPR013216">
    <property type="entry name" value="Methyltransf_11"/>
</dbReference>
<dbReference type="CDD" id="cd02440">
    <property type="entry name" value="AdoMet_MTases"/>
    <property type="match status" value="1"/>
</dbReference>
<name>A0AAV7GXW9_DENCH</name>
<feature type="domain" description="Methyltransferase type 11" evidence="1">
    <location>
        <begin position="39"/>
        <end position="134"/>
    </location>
</feature>
<organism evidence="2 3">
    <name type="scientific">Dendrobium chrysotoxum</name>
    <name type="common">Orchid</name>
    <dbReference type="NCBI Taxonomy" id="161865"/>
    <lineage>
        <taxon>Eukaryota</taxon>
        <taxon>Viridiplantae</taxon>
        <taxon>Streptophyta</taxon>
        <taxon>Embryophyta</taxon>
        <taxon>Tracheophyta</taxon>
        <taxon>Spermatophyta</taxon>
        <taxon>Magnoliopsida</taxon>
        <taxon>Liliopsida</taxon>
        <taxon>Asparagales</taxon>
        <taxon>Orchidaceae</taxon>
        <taxon>Epidendroideae</taxon>
        <taxon>Malaxideae</taxon>
        <taxon>Dendrobiinae</taxon>
        <taxon>Dendrobium</taxon>
    </lineage>
</organism>
<dbReference type="PANTHER" id="PTHR45180:SF1">
    <property type="entry name" value="OS01G0307686 PROTEIN"/>
    <property type="match status" value="1"/>
</dbReference>
<dbReference type="EMBL" id="JAGFBR010000010">
    <property type="protein sequence ID" value="KAH0460382.1"/>
    <property type="molecule type" value="Genomic_DNA"/>
</dbReference>
<dbReference type="Pfam" id="PF08241">
    <property type="entry name" value="Methyltransf_11"/>
    <property type="match status" value="1"/>
</dbReference>
<dbReference type="Proteomes" id="UP000775213">
    <property type="component" value="Unassembled WGS sequence"/>
</dbReference>
<dbReference type="SUPFAM" id="SSF53335">
    <property type="entry name" value="S-adenosyl-L-methionine-dependent methyltransferases"/>
    <property type="match status" value="1"/>
</dbReference>
<comment type="caution">
    <text evidence="2">The sequence shown here is derived from an EMBL/GenBank/DDBJ whole genome shotgun (WGS) entry which is preliminary data.</text>
</comment>
<dbReference type="GO" id="GO:0008757">
    <property type="term" value="F:S-adenosylmethionine-dependent methyltransferase activity"/>
    <property type="evidence" value="ECO:0007669"/>
    <property type="project" value="InterPro"/>
</dbReference>
<reference evidence="2 3" key="1">
    <citation type="journal article" date="2021" name="Hortic Res">
        <title>Chromosome-scale assembly of the Dendrobium chrysotoxum genome enhances the understanding of orchid evolution.</title>
        <authorList>
            <person name="Zhang Y."/>
            <person name="Zhang G.Q."/>
            <person name="Zhang D."/>
            <person name="Liu X.D."/>
            <person name="Xu X.Y."/>
            <person name="Sun W.H."/>
            <person name="Yu X."/>
            <person name="Zhu X."/>
            <person name="Wang Z.W."/>
            <person name="Zhao X."/>
            <person name="Zhong W.Y."/>
            <person name="Chen H."/>
            <person name="Yin W.L."/>
            <person name="Huang T."/>
            <person name="Niu S.C."/>
            <person name="Liu Z.J."/>
        </authorList>
    </citation>
    <scope>NUCLEOTIDE SEQUENCE [LARGE SCALE GENOMIC DNA]</scope>
    <source>
        <strain evidence="2">Lindl</strain>
    </source>
</reference>
<accession>A0AAV7GXW9</accession>
<dbReference type="AlphaFoldDB" id="A0AAV7GXW9"/>
<evidence type="ECO:0000259" key="1">
    <source>
        <dbReference type="Pfam" id="PF08241"/>
    </source>
</evidence>
<keyword evidence="3" id="KW-1185">Reference proteome</keyword>
<dbReference type="Gene3D" id="3.40.50.150">
    <property type="entry name" value="Vaccinia Virus protein VP39"/>
    <property type="match status" value="1"/>
</dbReference>
<evidence type="ECO:0000313" key="3">
    <source>
        <dbReference type="Proteomes" id="UP000775213"/>
    </source>
</evidence>
<protein>
    <recommendedName>
        <fullName evidence="1">Methyltransferase type 11 domain-containing protein</fullName>
    </recommendedName>
</protein>